<dbReference type="PANTHER" id="PTHR33336">
    <property type="entry name" value="QUINOL MONOOXYGENASE YGIN-RELATED"/>
    <property type="match status" value="1"/>
</dbReference>
<feature type="domain" description="ABM" evidence="1">
    <location>
        <begin position="2"/>
        <end position="90"/>
    </location>
</feature>
<reference evidence="3" key="1">
    <citation type="submission" date="2009-12" db="EMBL/GenBank/DDBJ databases">
        <title>Complete sequence of Treponema primitia strain ZAS-2.</title>
        <authorList>
            <person name="Tetu S.G."/>
            <person name="Matson E."/>
            <person name="Ren Q."/>
            <person name="Seshadri R."/>
            <person name="Elbourne L."/>
            <person name="Hassan K.A."/>
            <person name="Durkin A."/>
            <person name="Radune D."/>
            <person name="Mohamoud Y."/>
            <person name="Shay R."/>
            <person name="Jin S."/>
            <person name="Zhang X."/>
            <person name="Lucey K."/>
            <person name="Ballor N.R."/>
            <person name="Ottesen E."/>
            <person name="Rosenthal R."/>
            <person name="Allen A."/>
            <person name="Leadbetter J.R."/>
            <person name="Paulsen I.T."/>
        </authorList>
    </citation>
    <scope>NUCLEOTIDE SEQUENCE [LARGE SCALE GENOMIC DNA]</scope>
    <source>
        <strain evidence="3">ATCC BAA-887 / DSM 12427 / ZAS-2</strain>
    </source>
</reference>
<gene>
    <name evidence="2" type="ordered locus">TREPR_2929</name>
</gene>
<keyword evidence="2" id="KW-0560">Oxidoreductase</keyword>
<dbReference type="GO" id="GO:0005829">
    <property type="term" value="C:cytosol"/>
    <property type="evidence" value="ECO:0007669"/>
    <property type="project" value="TreeGrafter"/>
</dbReference>
<reference evidence="2 3" key="2">
    <citation type="journal article" date="2011" name="ISME J.">
        <title>RNA-seq reveals cooperative metabolic interactions between two termite-gut spirochete species in co-culture.</title>
        <authorList>
            <person name="Rosenthal A.Z."/>
            <person name="Matson E.G."/>
            <person name="Eldar A."/>
            <person name="Leadbetter J.R."/>
        </authorList>
    </citation>
    <scope>NUCLEOTIDE SEQUENCE [LARGE SCALE GENOMIC DNA]</scope>
    <source>
        <strain evidence="3">ATCC BAA-887 / DSM 12427 / ZAS-2</strain>
    </source>
</reference>
<sequence>MIKVIATNYLKQEQEEAFNPLFRELIAATRKESGCIEYRLFKKPDEKGVYIFIEEWENQAVLDKHMASEHFTRIIPQIGKFKTKDMTIQLLEEFK</sequence>
<keyword evidence="3" id="KW-1185">Reference proteome</keyword>
<protein>
    <submittedName>
        <fullName evidence="2">Antibiotic biosynthesis monooxygenase domain protein</fullName>
    </submittedName>
</protein>
<organism evidence="2 3">
    <name type="scientific">Treponema primitia (strain ATCC BAA-887 / DSM 12427 / ZAS-2)</name>
    <dbReference type="NCBI Taxonomy" id="545694"/>
    <lineage>
        <taxon>Bacteria</taxon>
        <taxon>Pseudomonadati</taxon>
        <taxon>Spirochaetota</taxon>
        <taxon>Spirochaetia</taxon>
        <taxon>Spirochaetales</taxon>
        <taxon>Treponemataceae</taxon>
        <taxon>Treponema</taxon>
    </lineage>
</organism>
<dbReference type="GO" id="GO:0004497">
    <property type="term" value="F:monooxygenase activity"/>
    <property type="evidence" value="ECO:0007669"/>
    <property type="project" value="UniProtKB-KW"/>
</dbReference>
<dbReference type="eggNOG" id="COG1359">
    <property type="taxonomic scope" value="Bacteria"/>
</dbReference>
<evidence type="ECO:0000259" key="1">
    <source>
        <dbReference type="PROSITE" id="PS51725"/>
    </source>
</evidence>
<keyword evidence="2" id="KW-0503">Monooxygenase</keyword>
<dbReference type="KEGG" id="tpi:TREPR_2929"/>
<dbReference type="HOGENOM" id="CLU_131496_11_0_12"/>
<evidence type="ECO:0000313" key="3">
    <source>
        <dbReference type="Proteomes" id="UP000009223"/>
    </source>
</evidence>
<dbReference type="Proteomes" id="UP000009223">
    <property type="component" value="Chromosome"/>
</dbReference>
<dbReference type="Gene3D" id="3.30.70.100">
    <property type="match status" value="1"/>
</dbReference>
<dbReference type="RefSeq" id="WP_015707322.1">
    <property type="nucleotide sequence ID" value="NC_015578.1"/>
</dbReference>
<dbReference type="STRING" id="545694.TREPR_2929"/>
<evidence type="ECO:0000313" key="2">
    <source>
        <dbReference type="EMBL" id="AEF85058.1"/>
    </source>
</evidence>
<name>F5YP71_TREPZ</name>
<dbReference type="PROSITE" id="PS51725">
    <property type="entry name" value="ABM"/>
    <property type="match status" value="1"/>
</dbReference>
<dbReference type="AlphaFoldDB" id="F5YP71"/>
<dbReference type="OrthoDB" id="123158at2"/>
<dbReference type="PANTHER" id="PTHR33336:SF3">
    <property type="entry name" value="ABM DOMAIN-CONTAINING PROTEIN"/>
    <property type="match status" value="1"/>
</dbReference>
<dbReference type="InterPro" id="IPR007138">
    <property type="entry name" value="ABM_dom"/>
</dbReference>
<dbReference type="InterPro" id="IPR011008">
    <property type="entry name" value="Dimeric_a/b-barrel"/>
</dbReference>
<proteinExistence type="predicted"/>
<dbReference type="InterPro" id="IPR050744">
    <property type="entry name" value="AI-2_Isomerase_LsrG"/>
</dbReference>
<accession>F5YP71</accession>
<dbReference type="SUPFAM" id="SSF54909">
    <property type="entry name" value="Dimeric alpha+beta barrel"/>
    <property type="match status" value="1"/>
</dbReference>
<dbReference type="EMBL" id="CP001843">
    <property type="protein sequence ID" value="AEF85058.1"/>
    <property type="molecule type" value="Genomic_DNA"/>
</dbReference>
<dbReference type="Pfam" id="PF03992">
    <property type="entry name" value="ABM"/>
    <property type="match status" value="1"/>
</dbReference>